<keyword evidence="1" id="KW-0175">Coiled coil</keyword>
<evidence type="ECO:0000313" key="2">
    <source>
        <dbReference type="EMBL" id="CAA9480726.1"/>
    </source>
</evidence>
<sequence length="116" mass="13388">MKPEEALAAAREAAARRSDALRGGMSIAPTERVSIEQLMEWANIEPDPDLMRSTRRLGAPITWAKRQLVHVMRQYLRELQSQQTRFNLNVLIRLAELEDRVVRLEERAQDTPAEPR</sequence>
<gene>
    <name evidence="2" type="ORF">AVDCRST_MAG67-853</name>
</gene>
<dbReference type="AlphaFoldDB" id="A0A6J4RS45"/>
<evidence type="ECO:0000256" key="1">
    <source>
        <dbReference type="SAM" id="Coils"/>
    </source>
</evidence>
<protein>
    <submittedName>
        <fullName evidence="2">Uncharacterized protein</fullName>
    </submittedName>
</protein>
<feature type="coiled-coil region" evidence="1">
    <location>
        <begin position="87"/>
        <end position="114"/>
    </location>
</feature>
<dbReference type="EMBL" id="CADCVQ010000042">
    <property type="protein sequence ID" value="CAA9480726.1"/>
    <property type="molecule type" value="Genomic_DNA"/>
</dbReference>
<reference evidence="2" key="1">
    <citation type="submission" date="2020-02" db="EMBL/GenBank/DDBJ databases">
        <authorList>
            <person name="Meier V. D."/>
        </authorList>
    </citation>
    <scope>NUCLEOTIDE SEQUENCE</scope>
    <source>
        <strain evidence="2">AVDCRST_MAG67</strain>
    </source>
</reference>
<name>A0A6J4RS45_9ACTN</name>
<organism evidence="2">
    <name type="scientific">uncultured Solirubrobacteraceae bacterium</name>
    <dbReference type="NCBI Taxonomy" id="1162706"/>
    <lineage>
        <taxon>Bacteria</taxon>
        <taxon>Bacillati</taxon>
        <taxon>Actinomycetota</taxon>
        <taxon>Thermoleophilia</taxon>
        <taxon>Solirubrobacterales</taxon>
        <taxon>Solirubrobacteraceae</taxon>
        <taxon>environmental samples</taxon>
    </lineage>
</organism>
<proteinExistence type="predicted"/>
<accession>A0A6J4RS45</accession>